<reference evidence="2" key="1">
    <citation type="submission" date="2020-02" db="EMBL/GenBank/DDBJ databases">
        <authorList>
            <person name="Meier V. D."/>
        </authorList>
    </citation>
    <scope>NUCLEOTIDE SEQUENCE</scope>
    <source>
        <strain evidence="2">AVDCRST_MAG53</strain>
    </source>
</reference>
<feature type="domain" description="NERD" evidence="1">
    <location>
        <begin position="41"/>
        <end position="113"/>
    </location>
</feature>
<dbReference type="Pfam" id="PF08378">
    <property type="entry name" value="NERD"/>
    <property type="match status" value="1"/>
</dbReference>
<protein>
    <recommendedName>
        <fullName evidence="1">NERD domain-containing protein</fullName>
    </recommendedName>
</protein>
<organism evidence="2">
    <name type="scientific">uncultured Solirubrobacteraceae bacterium</name>
    <dbReference type="NCBI Taxonomy" id="1162706"/>
    <lineage>
        <taxon>Bacteria</taxon>
        <taxon>Bacillati</taxon>
        <taxon>Actinomycetota</taxon>
        <taxon>Thermoleophilia</taxon>
        <taxon>Solirubrobacterales</taxon>
        <taxon>Solirubrobacteraceae</taxon>
        <taxon>environmental samples</taxon>
    </lineage>
</organism>
<dbReference type="AlphaFoldDB" id="A0A6J4S7N5"/>
<dbReference type="InterPro" id="IPR011528">
    <property type="entry name" value="NERD"/>
</dbReference>
<proteinExistence type="predicted"/>
<name>A0A6J4S7N5_9ACTN</name>
<gene>
    <name evidence="2" type="ORF">AVDCRST_MAG53-1460</name>
</gene>
<dbReference type="PROSITE" id="PS50965">
    <property type="entry name" value="NERD"/>
    <property type="match status" value="1"/>
</dbReference>
<evidence type="ECO:0000259" key="1">
    <source>
        <dbReference type="PROSITE" id="PS50965"/>
    </source>
</evidence>
<dbReference type="EMBL" id="CADCVR010000043">
    <property type="protein sequence ID" value="CAA9491076.1"/>
    <property type="molecule type" value="Genomic_DNA"/>
</dbReference>
<evidence type="ECO:0000313" key="2">
    <source>
        <dbReference type="EMBL" id="CAA9491076.1"/>
    </source>
</evidence>
<sequence length="113" mass="12413">MLALLTVRYAPEAMLPYGLAGAAASALSARYRGRVARRWQYGAAGERDVARALARLPRRWSVLHDVDRGRGNVDHIAIVPRGLFTIESKLHRWGASELAQARGHAAWAAKRTG</sequence>
<accession>A0A6J4S7N5</accession>